<comment type="caution">
    <text evidence="2">The sequence shown here is derived from an EMBL/GenBank/DDBJ whole genome shotgun (WGS) entry which is preliminary data.</text>
</comment>
<dbReference type="AlphaFoldDB" id="A0A7W9YV59"/>
<organism evidence="2 3">
    <name type="scientific">Pseudorhizobium flavum</name>
    <dbReference type="NCBI Taxonomy" id="1335061"/>
    <lineage>
        <taxon>Bacteria</taxon>
        <taxon>Pseudomonadati</taxon>
        <taxon>Pseudomonadota</taxon>
        <taxon>Alphaproteobacteria</taxon>
        <taxon>Hyphomicrobiales</taxon>
        <taxon>Rhizobiaceae</taxon>
        <taxon>Rhizobium/Agrobacterium group</taxon>
        <taxon>Pseudorhizobium</taxon>
    </lineage>
</organism>
<accession>A0A7W9YV59</accession>
<gene>
    <name evidence="2" type="ORF">HNQ75_000959</name>
</gene>
<reference evidence="2 3" key="1">
    <citation type="submission" date="2020-08" db="EMBL/GenBank/DDBJ databases">
        <title>Genomic Encyclopedia of Type Strains, Phase IV (KMG-IV): sequencing the most valuable type-strain genomes for metagenomic binning, comparative biology and taxonomic classification.</title>
        <authorList>
            <person name="Goeker M."/>
        </authorList>
    </citation>
    <scope>NUCLEOTIDE SEQUENCE [LARGE SCALE GENOMIC DNA]</scope>
    <source>
        <strain evidence="2 3">DSM 102134</strain>
    </source>
</reference>
<keyword evidence="3" id="KW-1185">Reference proteome</keyword>
<name>A0A7W9YV59_9HYPH</name>
<dbReference type="Proteomes" id="UP000535501">
    <property type="component" value="Unassembled WGS sequence"/>
</dbReference>
<dbReference type="EMBL" id="JACHEJ010000002">
    <property type="protein sequence ID" value="MBB6179005.1"/>
    <property type="molecule type" value="Genomic_DNA"/>
</dbReference>
<sequence length="228" mass="24823">MTDDRRDHASSAGHPWHLIIWALAGASLLIAVDIWTTGFGPGLVRETGGIEIASALLYAYAAIAWLWTRPGENWKTSWQVPAVMLLMMGREFDLDKKLTSIGVLRSDLYLTDMAPVLDRILGLIALAFVATVAIRLVKMGAKEFVTGLRMRTLWAWSIVGALAFASLSKSVDGIGRKLAPFGITLESGTSLQMVILEELLELGIPLMLLVAVISSTTRATRSSRTSLK</sequence>
<feature type="transmembrane region" description="Helical" evidence="1">
    <location>
        <begin position="48"/>
        <end position="68"/>
    </location>
</feature>
<proteinExistence type="predicted"/>
<feature type="transmembrane region" description="Helical" evidence="1">
    <location>
        <begin position="120"/>
        <end position="141"/>
    </location>
</feature>
<protein>
    <submittedName>
        <fullName evidence="2">Uncharacterized protein</fullName>
    </submittedName>
</protein>
<keyword evidence="1" id="KW-1133">Transmembrane helix</keyword>
<evidence type="ECO:0000256" key="1">
    <source>
        <dbReference type="SAM" id="Phobius"/>
    </source>
</evidence>
<dbReference type="RefSeq" id="WP_077547044.1">
    <property type="nucleotide sequence ID" value="NZ_JACHEJ010000002.1"/>
</dbReference>
<keyword evidence="1" id="KW-0472">Membrane</keyword>
<evidence type="ECO:0000313" key="2">
    <source>
        <dbReference type="EMBL" id="MBB6179005.1"/>
    </source>
</evidence>
<feature type="transmembrane region" description="Helical" evidence="1">
    <location>
        <begin position="16"/>
        <end position="36"/>
    </location>
</feature>
<evidence type="ECO:0000313" key="3">
    <source>
        <dbReference type="Proteomes" id="UP000535501"/>
    </source>
</evidence>
<keyword evidence="1" id="KW-0812">Transmembrane</keyword>
<feature type="transmembrane region" description="Helical" evidence="1">
    <location>
        <begin position="153"/>
        <end position="171"/>
    </location>
</feature>